<dbReference type="Proteomes" id="UP000289340">
    <property type="component" value="Chromosome 8"/>
</dbReference>
<dbReference type="PANTHER" id="PTHR34576">
    <property type="entry name" value="MEMBRANE-ASSOCIATED KINASE REGULATOR 6-RELATED"/>
    <property type="match status" value="1"/>
</dbReference>
<sequence>METSLPLATDSFSYSWLPNYKPLANDLKEPLREPTYNFCDGTINYPFMEDWQNFNFDISITQSPAVFSHADELFSNGLIKPLFVGPSKVEFCNTTTDSTQSKPVSSRNVSPRTVQIHHGFLTKWKTSTCRTLRSLSRYVNQLCQKVGSSRKSTKVDDFDKEEWLVNNTWSSSQQPSPKSNTVNHIGALLDYENSIYEAVLHCKRSIEEVLWQIPAVWFIISNVRKCWIGSYCFMVLYRYEL</sequence>
<evidence type="ECO:0000313" key="1">
    <source>
        <dbReference type="EMBL" id="RZB99519.1"/>
    </source>
</evidence>
<gene>
    <name evidence="1" type="ORF">D0Y65_022095</name>
</gene>
<keyword evidence="2" id="KW-1185">Reference proteome</keyword>
<protein>
    <recommendedName>
        <fullName evidence="3">Membrane-associated kinase regulator 6</fullName>
    </recommendedName>
</protein>
<name>A0A445JM75_GLYSO</name>
<reference evidence="1 2" key="1">
    <citation type="submission" date="2018-09" db="EMBL/GenBank/DDBJ databases">
        <title>A high-quality reference genome of wild soybean provides a powerful tool to mine soybean genomes.</title>
        <authorList>
            <person name="Xie M."/>
            <person name="Chung C.Y.L."/>
            <person name="Li M.-W."/>
            <person name="Wong F.-L."/>
            <person name="Chan T.-F."/>
            <person name="Lam H.-M."/>
        </authorList>
    </citation>
    <scope>NUCLEOTIDE SEQUENCE [LARGE SCALE GENOMIC DNA]</scope>
    <source>
        <strain evidence="2">cv. W05</strain>
        <tissue evidence="1">Hypocotyl of etiolated seedlings</tissue>
    </source>
</reference>
<organism evidence="1 2">
    <name type="scientific">Glycine soja</name>
    <name type="common">Wild soybean</name>
    <dbReference type="NCBI Taxonomy" id="3848"/>
    <lineage>
        <taxon>Eukaryota</taxon>
        <taxon>Viridiplantae</taxon>
        <taxon>Streptophyta</taxon>
        <taxon>Embryophyta</taxon>
        <taxon>Tracheophyta</taxon>
        <taxon>Spermatophyta</taxon>
        <taxon>Magnoliopsida</taxon>
        <taxon>eudicotyledons</taxon>
        <taxon>Gunneridae</taxon>
        <taxon>Pentapetalae</taxon>
        <taxon>rosids</taxon>
        <taxon>fabids</taxon>
        <taxon>Fabales</taxon>
        <taxon>Fabaceae</taxon>
        <taxon>Papilionoideae</taxon>
        <taxon>50 kb inversion clade</taxon>
        <taxon>NPAAA clade</taxon>
        <taxon>indigoferoid/millettioid clade</taxon>
        <taxon>Phaseoleae</taxon>
        <taxon>Glycine</taxon>
        <taxon>Glycine subgen. Soja</taxon>
    </lineage>
</organism>
<dbReference type="EMBL" id="QZWG01000008">
    <property type="protein sequence ID" value="RZB99519.1"/>
    <property type="molecule type" value="Genomic_DNA"/>
</dbReference>
<comment type="caution">
    <text evidence="1">The sequence shown here is derived from an EMBL/GenBank/DDBJ whole genome shotgun (WGS) entry which is preliminary data.</text>
</comment>
<dbReference type="AlphaFoldDB" id="A0A445JM75"/>
<evidence type="ECO:0008006" key="3">
    <source>
        <dbReference type="Google" id="ProtNLM"/>
    </source>
</evidence>
<evidence type="ECO:0000313" key="2">
    <source>
        <dbReference type="Proteomes" id="UP000289340"/>
    </source>
</evidence>
<proteinExistence type="predicted"/>
<dbReference type="PANTHER" id="PTHR34576:SF14">
    <property type="entry name" value="MEMBRANE-ASSOCIATED KINASE REGULATOR 6"/>
    <property type="match status" value="1"/>
</dbReference>
<accession>A0A445JM75</accession>
<dbReference type="InterPro" id="IPR044699">
    <property type="entry name" value="MAKR6"/>
</dbReference>